<dbReference type="InterPro" id="IPR000631">
    <property type="entry name" value="CARKD"/>
</dbReference>
<gene>
    <name evidence="10" type="ORF">CVIRNUC_001155</name>
</gene>
<comment type="caution">
    <text evidence="10">The sequence shown here is derived from an EMBL/GenBank/DDBJ whole genome shotgun (WGS) entry which is preliminary data.</text>
</comment>
<dbReference type="FunFam" id="3.40.1190.20:FF:000023">
    <property type="entry name" value="ATP-dependent (S)-NAD(P)H-hydrate dehydratase"/>
    <property type="match status" value="1"/>
</dbReference>
<evidence type="ECO:0000256" key="6">
    <source>
        <dbReference type="ARBA" id="ARBA00023239"/>
    </source>
</evidence>
<evidence type="ECO:0000313" key="11">
    <source>
        <dbReference type="Proteomes" id="UP001314263"/>
    </source>
</evidence>
<evidence type="ECO:0000256" key="8">
    <source>
        <dbReference type="HAMAP-Rule" id="MF_03157"/>
    </source>
</evidence>
<evidence type="ECO:0000259" key="9">
    <source>
        <dbReference type="PROSITE" id="PS51383"/>
    </source>
</evidence>
<dbReference type="InterPro" id="IPR029056">
    <property type="entry name" value="Ribokinase-like"/>
</dbReference>
<organism evidence="10 11">
    <name type="scientific">Coccomyxa viridis</name>
    <dbReference type="NCBI Taxonomy" id="1274662"/>
    <lineage>
        <taxon>Eukaryota</taxon>
        <taxon>Viridiplantae</taxon>
        <taxon>Chlorophyta</taxon>
        <taxon>core chlorophytes</taxon>
        <taxon>Trebouxiophyceae</taxon>
        <taxon>Trebouxiophyceae incertae sedis</taxon>
        <taxon>Coccomyxaceae</taxon>
        <taxon>Coccomyxa</taxon>
    </lineage>
</organism>
<dbReference type="HAMAP" id="MF_01965">
    <property type="entry name" value="NADHX_dehydratase"/>
    <property type="match status" value="1"/>
</dbReference>
<dbReference type="PANTHER" id="PTHR12592">
    <property type="entry name" value="ATP-DEPENDENT (S)-NAD(P)H-HYDRATE DEHYDRATASE FAMILY MEMBER"/>
    <property type="match status" value="1"/>
</dbReference>
<evidence type="ECO:0000256" key="1">
    <source>
        <dbReference type="ARBA" id="ARBA00022553"/>
    </source>
</evidence>
<dbReference type="SUPFAM" id="SSF53613">
    <property type="entry name" value="Ribokinase-like"/>
    <property type="match status" value="1"/>
</dbReference>
<comment type="cofactor">
    <cofactor evidence="8">
        <name>Mg(2+)</name>
        <dbReference type="ChEBI" id="CHEBI:18420"/>
    </cofactor>
</comment>
<comment type="catalytic activity">
    <reaction evidence="7 8">
        <text>(6S)-NADPHX + ATP = ADP + phosphate + NADPH + H(+)</text>
        <dbReference type="Rhea" id="RHEA:32231"/>
        <dbReference type="ChEBI" id="CHEBI:15378"/>
        <dbReference type="ChEBI" id="CHEBI:30616"/>
        <dbReference type="ChEBI" id="CHEBI:43474"/>
        <dbReference type="ChEBI" id="CHEBI:57783"/>
        <dbReference type="ChEBI" id="CHEBI:64076"/>
        <dbReference type="ChEBI" id="CHEBI:456216"/>
        <dbReference type="EC" id="4.2.1.93"/>
    </reaction>
</comment>
<dbReference type="GO" id="GO:0005524">
    <property type="term" value="F:ATP binding"/>
    <property type="evidence" value="ECO:0007669"/>
    <property type="project" value="UniProtKB-KW"/>
</dbReference>
<feature type="domain" description="YjeF C-terminal" evidence="9">
    <location>
        <begin position="62"/>
        <end position="377"/>
    </location>
</feature>
<proteinExistence type="inferred from homology"/>
<dbReference type="PROSITE" id="PS51383">
    <property type="entry name" value="YJEF_C_3"/>
    <property type="match status" value="1"/>
</dbReference>
<dbReference type="Pfam" id="PF01256">
    <property type="entry name" value="Carb_kinase"/>
    <property type="match status" value="1"/>
</dbReference>
<dbReference type="GO" id="GO:0046496">
    <property type="term" value="P:nicotinamide nucleotide metabolic process"/>
    <property type="evidence" value="ECO:0007669"/>
    <property type="project" value="UniProtKB-UniRule"/>
</dbReference>
<keyword evidence="4" id="KW-0521">NADP</keyword>
<dbReference type="CDD" id="cd01171">
    <property type="entry name" value="YXKO-related"/>
    <property type="match status" value="1"/>
</dbReference>
<comment type="similarity">
    <text evidence="8">Belongs to the NnrD/CARKD family.</text>
</comment>
<dbReference type="PANTHER" id="PTHR12592:SF0">
    <property type="entry name" value="ATP-DEPENDENT (S)-NAD(P)H-HYDRATE DEHYDRATASE"/>
    <property type="match status" value="1"/>
</dbReference>
<dbReference type="Gene3D" id="3.40.1190.20">
    <property type="match status" value="1"/>
</dbReference>
<dbReference type="PROSITE" id="PS01049">
    <property type="entry name" value="YJEF_C_1"/>
    <property type="match status" value="1"/>
</dbReference>
<sequence length="380" mass="41088">MLALHLPGFVVTACTLSKRLLVPTRREALSSLAIKSIFGQKLQAGAQAVMAGAREHPDRRKLEDAIQQIIPELTPEKYKGQAGKIGTIGGCREYTGAPFFASFSALKVGADLSHVFCTEGAATVIKSYSPELIVHPYLPDSNDVVVEIHGEEVAHRDAVWRAVGATHHWMDRFDVVVIGPGLGRDKLVHETVIQVMKFLRKVEKPLVIDADGLYIVTKNLDLVKGYPHAILTPNKNEYERLADQLGIDIEQEGALEKIVKALDGPTVVRKGTVDTICDGHTTLVCDEPGSNRRAGGQGDVLSGSTAAFLSWALQYGQEKGIGQDASKYPLGLSPYVLAAWGACTIARNAAARAYEKKGRSMLALDVIEELGGSVDWLDQA</sequence>
<evidence type="ECO:0000256" key="7">
    <source>
        <dbReference type="ARBA" id="ARBA00047472"/>
    </source>
</evidence>
<dbReference type="InterPro" id="IPR017953">
    <property type="entry name" value="Carbohydrate_kinase_pred_CS"/>
</dbReference>
<dbReference type="AlphaFoldDB" id="A0AAV1HWP7"/>
<keyword evidence="5 8" id="KW-0520">NAD</keyword>
<feature type="binding site" evidence="8">
    <location>
        <begin position="270"/>
        <end position="274"/>
    </location>
    <ligand>
        <name>ATP</name>
        <dbReference type="ChEBI" id="CHEBI:30616"/>
    </ligand>
</feature>
<dbReference type="GO" id="GO:0110051">
    <property type="term" value="P:metabolite repair"/>
    <property type="evidence" value="ECO:0007669"/>
    <property type="project" value="TreeGrafter"/>
</dbReference>
<dbReference type="GO" id="GO:0047453">
    <property type="term" value="F:ATP-dependent NAD(P)H-hydrate dehydratase activity"/>
    <property type="evidence" value="ECO:0007669"/>
    <property type="project" value="UniProtKB-UniRule"/>
</dbReference>
<keyword evidence="6 8" id="KW-0456">Lyase</keyword>
<keyword evidence="1 8" id="KW-0597">Phosphoprotein</keyword>
<dbReference type="EC" id="4.2.1.93" evidence="8"/>
<feature type="binding site" evidence="8">
    <location>
        <begin position="234"/>
        <end position="240"/>
    </location>
    <ligand>
        <name>(6S)-NADPHX</name>
        <dbReference type="ChEBI" id="CHEBI:64076"/>
    </ligand>
</feature>
<evidence type="ECO:0000256" key="5">
    <source>
        <dbReference type="ARBA" id="ARBA00023027"/>
    </source>
</evidence>
<accession>A0AAV1HWP7</accession>
<dbReference type="NCBIfam" id="TIGR00196">
    <property type="entry name" value="yjeF_cterm"/>
    <property type="match status" value="1"/>
</dbReference>
<keyword evidence="11" id="KW-1185">Reference proteome</keyword>
<dbReference type="Proteomes" id="UP001314263">
    <property type="component" value="Unassembled WGS sequence"/>
</dbReference>
<evidence type="ECO:0000256" key="2">
    <source>
        <dbReference type="ARBA" id="ARBA00022741"/>
    </source>
</evidence>
<reference evidence="10 11" key="1">
    <citation type="submission" date="2023-10" db="EMBL/GenBank/DDBJ databases">
        <authorList>
            <person name="Maclean D."/>
            <person name="Macfadyen A."/>
        </authorList>
    </citation>
    <scope>NUCLEOTIDE SEQUENCE [LARGE SCALE GENOMIC DNA]</scope>
</reference>
<dbReference type="EMBL" id="CAUYUE010000002">
    <property type="protein sequence ID" value="CAK0739311.1"/>
    <property type="molecule type" value="Genomic_DNA"/>
</dbReference>
<protein>
    <recommendedName>
        <fullName evidence="8">ATP-dependent (S)-NAD(P)H-hydrate dehydratase</fullName>
        <ecNumber evidence="8">4.2.1.93</ecNumber>
    </recommendedName>
    <alternativeName>
        <fullName evidence="8">ATP-dependent NAD(P)HX dehydratase</fullName>
    </alternativeName>
</protein>
<evidence type="ECO:0000256" key="3">
    <source>
        <dbReference type="ARBA" id="ARBA00022840"/>
    </source>
</evidence>
<feature type="binding site" evidence="8">
    <location>
        <position position="181"/>
    </location>
    <ligand>
        <name>(6S)-NADPHX</name>
        <dbReference type="ChEBI" id="CHEBI:64076"/>
    </ligand>
</feature>
<evidence type="ECO:0000256" key="4">
    <source>
        <dbReference type="ARBA" id="ARBA00022857"/>
    </source>
</evidence>
<comment type="catalytic activity">
    <reaction evidence="8">
        <text>(6S)-NADHX + ATP = ADP + phosphate + NADH + H(+)</text>
        <dbReference type="Rhea" id="RHEA:19017"/>
        <dbReference type="ChEBI" id="CHEBI:15378"/>
        <dbReference type="ChEBI" id="CHEBI:30616"/>
        <dbReference type="ChEBI" id="CHEBI:43474"/>
        <dbReference type="ChEBI" id="CHEBI:57945"/>
        <dbReference type="ChEBI" id="CHEBI:64074"/>
        <dbReference type="ChEBI" id="CHEBI:456216"/>
        <dbReference type="EC" id="4.2.1.93"/>
    </reaction>
</comment>
<feature type="binding site" evidence="8">
    <location>
        <begin position="289"/>
        <end position="298"/>
    </location>
    <ligand>
        <name>ATP</name>
        <dbReference type="ChEBI" id="CHEBI:30616"/>
    </ligand>
</feature>
<comment type="function">
    <text evidence="8">Catalyzes the dehydration of the S-form of NAD(P)HX at the expense of ATP, which is converted to ADP. Together with NAD(P)HX epimerase, which catalyzes the epimerization of the S- and R-forms, the enzyme allows the repair of both epimers of NAD(P)HX, a damaged form of NAD(P)H that is a result of enzymatic or heat-dependent hydration.</text>
</comment>
<name>A0AAV1HWP7_9CHLO</name>
<keyword evidence="3 8" id="KW-0067">ATP-binding</keyword>
<keyword evidence="2 8" id="KW-0547">Nucleotide-binding</keyword>
<evidence type="ECO:0000313" key="10">
    <source>
        <dbReference type="EMBL" id="CAK0739311.1"/>
    </source>
</evidence>
<feature type="binding site" evidence="8">
    <location>
        <position position="299"/>
    </location>
    <ligand>
        <name>(6S)-NADPHX</name>
        <dbReference type="ChEBI" id="CHEBI:64076"/>
    </ligand>
</feature>